<organism evidence="1 2">
    <name type="scientific">Acanthosepion pharaonis</name>
    <name type="common">Pharaoh cuttlefish</name>
    <name type="synonym">Sepia pharaonis</name>
    <dbReference type="NCBI Taxonomy" id="158019"/>
    <lineage>
        <taxon>Eukaryota</taxon>
        <taxon>Metazoa</taxon>
        <taxon>Spiralia</taxon>
        <taxon>Lophotrochozoa</taxon>
        <taxon>Mollusca</taxon>
        <taxon>Cephalopoda</taxon>
        <taxon>Coleoidea</taxon>
        <taxon>Decapodiformes</taxon>
        <taxon>Sepiida</taxon>
        <taxon>Sepiina</taxon>
        <taxon>Sepiidae</taxon>
        <taxon>Acanthosepion</taxon>
    </lineage>
</organism>
<evidence type="ECO:0000313" key="2">
    <source>
        <dbReference type="Proteomes" id="UP000597762"/>
    </source>
</evidence>
<sequence>MYRFDIRGLYYPTQLYRSLNTLQDEVNKRVSFVYKYVTHVGKVYNFRPVQPYILVARTNSVSDLAHRKATEIVALMIKNMPSKVFIPLTRSNGVGLFSAPEGVTIYPENKQLADRPECYGRCSGQCAITCTFDGRKWSRVAGLTNSRAVCLDDIVLCNARDPYGRKENILSHEFAHLIMRYMPSTWSSKISRAYRLAKSRRTWKLGTYAMATEWEYWAEASEAFFLNVLRTDVTGGMNM</sequence>
<gene>
    <name evidence="1" type="ORF">SPHA_1320</name>
</gene>
<accession>A0A812ALP5</accession>
<comment type="caution">
    <text evidence="1">The sequence shown here is derived from an EMBL/GenBank/DDBJ whole genome shotgun (WGS) entry which is preliminary data.</text>
</comment>
<name>A0A812ALP5_ACAPH</name>
<dbReference type="OrthoDB" id="6132182at2759"/>
<dbReference type="EMBL" id="CAHIKZ030000036">
    <property type="protein sequence ID" value="CAE1143476.1"/>
    <property type="molecule type" value="Genomic_DNA"/>
</dbReference>
<dbReference type="Proteomes" id="UP000597762">
    <property type="component" value="Unassembled WGS sequence"/>
</dbReference>
<reference evidence="1" key="1">
    <citation type="submission" date="2021-01" db="EMBL/GenBank/DDBJ databases">
        <authorList>
            <person name="Li R."/>
            <person name="Bekaert M."/>
        </authorList>
    </citation>
    <scope>NUCLEOTIDE SEQUENCE</scope>
    <source>
        <strain evidence="1">Farmed</strain>
    </source>
</reference>
<dbReference type="AlphaFoldDB" id="A0A812ALP5"/>
<proteinExistence type="predicted"/>
<evidence type="ECO:0000313" key="1">
    <source>
        <dbReference type="EMBL" id="CAE1143476.1"/>
    </source>
</evidence>
<keyword evidence="2" id="KW-1185">Reference proteome</keyword>
<dbReference type="GO" id="GO:0008237">
    <property type="term" value="F:metallopeptidase activity"/>
    <property type="evidence" value="ECO:0007669"/>
    <property type="project" value="InterPro"/>
</dbReference>
<protein>
    <submittedName>
        <fullName evidence="1">Uncharacterized protein</fullName>
    </submittedName>
</protein>
<dbReference type="InterPro" id="IPR024079">
    <property type="entry name" value="MetalloPept_cat_dom_sf"/>
</dbReference>
<dbReference type="SUPFAM" id="SSF55486">
    <property type="entry name" value="Metalloproteases ('zincins'), catalytic domain"/>
    <property type="match status" value="1"/>
</dbReference>
<dbReference type="Gene3D" id="3.40.390.10">
    <property type="entry name" value="Collagenase (Catalytic Domain)"/>
    <property type="match status" value="1"/>
</dbReference>